<evidence type="ECO:0000313" key="2">
    <source>
        <dbReference type="Proteomes" id="UP001057455"/>
    </source>
</evidence>
<organism evidence="1 2">
    <name type="scientific">Babesia ovis</name>
    <dbReference type="NCBI Taxonomy" id="5869"/>
    <lineage>
        <taxon>Eukaryota</taxon>
        <taxon>Sar</taxon>
        <taxon>Alveolata</taxon>
        <taxon>Apicomplexa</taxon>
        <taxon>Aconoidasida</taxon>
        <taxon>Piroplasmida</taxon>
        <taxon>Babesiidae</taxon>
        <taxon>Babesia</taxon>
    </lineage>
</organism>
<comment type="caution">
    <text evidence="1">The sequence shown here is derived from an EMBL/GenBank/DDBJ whole genome shotgun (WGS) entry which is preliminary data.</text>
</comment>
<accession>A0A9W5TEX6</accession>
<dbReference type="OrthoDB" id="367020at2759"/>
<gene>
    <name evidence="1" type="ORF">BaOVIS_033580</name>
</gene>
<keyword evidence="2" id="KW-1185">Reference proteome</keyword>
<dbReference type="Proteomes" id="UP001057455">
    <property type="component" value="Unassembled WGS sequence"/>
</dbReference>
<protein>
    <submittedName>
        <fullName evidence="1">Variant erythrocyte surface antigen-1 family protein protein, putative</fullName>
    </submittedName>
</protein>
<sequence>MSETESYYLLQDCLFGLFYQLYFLMKQCYWGRTTGYGWGWCKYGDGVNGDRCVSWICQEALESGKEYSEAFQAGKGHDQKTWQKVINQTECGQTSAGTPSPLQAFLCDCLPGFTCTRVMGILKAVTNNNTEELSDSNKYSDCYPEFLSHRGHTKVFGTECAVPMGFSGSFGGAKGTASGTGTAAAGQGNGMIGLGGSLGQLEHCMGFSMD</sequence>
<proteinExistence type="predicted"/>
<reference evidence="1" key="1">
    <citation type="submission" date="2019-12" db="EMBL/GenBank/DDBJ databases">
        <title>Genome sequence of Babesia ovis.</title>
        <authorList>
            <person name="Yamagishi J."/>
            <person name="Sevinc F."/>
            <person name="Xuan X."/>
        </authorList>
    </citation>
    <scope>NUCLEOTIDE SEQUENCE</scope>
    <source>
        <strain evidence="1">Selcuk</strain>
    </source>
</reference>
<name>A0A9W5TEX6_BABOV</name>
<dbReference type="AlphaFoldDB" id="A0A9W5TEX6"/>
<evidence type="ECO:0000313" key="1">
    <source>
        <dbReference type="EMBL" id="GFE55993.1"/>
    </source>
</evidence>
<dbReference type="EMBL" id="BLIY01000030">
    <property type="protein sequence ID" value="GFE55993.1"/>
    <property type="molecule type" value="Genomic_DNA"/>
</dbReference>